<dbReference type="Proteomes" id="UP000001953">
    <property type="component" value="Chromosome"/>
</dbReference>
<sequence length="134" mass="13854">MANEPNPNDRYRRDPADNDVQPAARLDDKLQPAPELAGRPAGRGRIVLLAIAIAVILGTVFYGLNNSTGPTETSTTAQQSTSPSTAQNNAAKPPVAPGVRDVTPSSTQPDVTTGAAPANSTQQANPQSGNTPTR</sequence>
<feature type="compositionally biased region" description="Basic and acidic residues" evidence="1">
    <location>
        <begin position="7"/>
        <end position="16"/>
    </location>
</feature>
<keyword evidence="2" id="KW-0472">Membrane</keyword>
<proteinExistence type="predicted"/>
<dbReference type="EMBL" id="CP000319">
    <property type="protein sequence ID" value="ABE62972.1"/>
    <property type="molecule type" value="Genomic_DNA"/>
</dbReference>
<keyword evidence="4" id="KW-1185">Reference proteome</keyword>
<feature type="compositionally biased region" description="Low complexity" evidence="1">
    <location>
        <begin position="70"/>
        <end position="87"/>
    </location>
</feature>
<dbReference type="AlphaFoldDB" id="Q1QLC5"/>
<gene>
    <name evidence="3" type="ordered locus">Nham_2179</name>
</gene>
<feature type="compositionally biased region" description="Polar residues" evidence="1">
    <location>
        <begin position="118"/>
        <end position="134"/>
    </location>
</feature>
<feature type="transmembrane region" description="Helical" evidence="2">
    <location>
        <begin position="46"/>
        <end position="64"/>
    </location>
</feature>
<keyword evidence="2" id="KW-1133">Transmembrane helix</keyword>
<evidence type="ECO:0000313" key="3">
    <source>
        <dbReference type="EMBL" id="ABE62972.1"/>
    </source>
</evidence>
<keyword evidence="2" id="KW-0812">Transmembrane</keyword>
<dbReference type="eggNOG" id="ENOG5030W8D">
    <property type="taxonomic scope" value="Bacteria"/>
</dbReference>
<protein>
    <submittedName>
        <fullName evidence="3">Uncharacterized protein</fullName>
    </submittedName>
</protein>
<dbReference type="HOGENOM" id="CLU_155039_0_0_5"/>
<accession>Q1QLC5</accession>
<feature type="region of interest" description="Disordered" evidence="1">
    <location>
        <begin position="63"/>
        <end position="134"/>
    </location>
</feature>
<feature type="region of interest" description="Disordered" evidence="1">
    <location>
        <begin position="1"/>
        <end position="43"/>
    </location>
</feature>
<evidence type="ECO:0000313" key="4">
    <source>
        <dbReference type="Proteomes" id="UP000001953"/>
    </source>
</evidence>
<evidence type="ECO:0000256" key="2">
    <source>
        <dbReference type="SAM" id="Phobius"/>
    </source>
</evidence>
<dbReference type="RefSeq" id="WP_011510649.1">
    <property type="nucleotide sequence ID" value="NC_007964.1"/>
</dbReference>
<dbReference type="KEGG" id="nha:Nham_2179"/>
<organism evidence="3 4">
    <name type="scientific">Nitrobacter hamburgensis (strain DSM 10229 / NCIMB 13809 / X14)</name>
    <dbReference type="NCBI Taxonomy" id="323097"/>
    <lineage>
        <taxon>Bacteria</taxon>
        <taxon>Pseudomonadati</taxon>
        <taxon>Pseudomonadota</taxon>
        <taxon>Alphaproteobacteria</taxon>
        <taxon>Hyphomicrobiales</taxon>
        <taxon>Nitrobacteraceae</taxon>
        <taxon>Nitrobacter</taxon>
    </lineage>
</organism>
<reference evidence="3 4" key="1">
    <citation type="submission" date="2006-03" db="EMBL/GenBank/DDBJ databases">
        <title>Complete sequence of chromosome of Nitrobacter hamburgensis X14.</title>
        <authorList>
            <consortium name="US DOE Joint Genome Institute"/>
            <person name="Copeland A."/>
            <person name="Lucas S."/>
            <person name="Lapidus A."/>
            <person name="Barry K."/>
            <person name="Detter J.C."/>
            <person name="Glavina del Rio T."/>
            <person name="Hammon N."/>
            <person name="Israni S."/>
            <person name="Dalin E."/>
            <person name="Tice H."/>
            <person name="Pitluck S."/>
            <person name="Chain P."/>
            <person name="Malfatti S."/>
            <person name="Shin M."/>
            <person name="Vergez L."/>
            <person name="Schmutz J."/>
            <person name="Larimer F."/>
            <person name="Land M."/>
            <person name="Hauser L."/>
            <person name="Kyrpides N."/>
            <person name="Ivanova N."/>
            <person name="Ward B."/>
            <person name="Arp D."/>
            <person name="Klotz M."/>
            <person name="Stein L."/>
            <person name="O'Mullan G."/>
            <person name="Starkenburg S."/>
            <person name="Sayavedra L."/>
            <person name="Poret-Peterson A.T."/>
            <person name="Gentry M.E."/>
            <person name="Bruce D."/>
            <person name="Richardson P."/>
        </authorList>
    </citation>
    <scope>NUCLEOTIDE SEQUENCE [LARGE SCALE GENOMIC DNA]</scope>
    <source>
        <strain evidence="4">DSM 10229 / NCIMB 13809 / X14</strain>
    </source>
</reference>
<evidence type="ECO:0000256" key="1">
    <source>
        <dbReference type="SAM" id="MobiDB-lite"/>
    </source>
</evidence>
<name>Q1QLC5_NITHX</name>
<dbReference type="OrthoDB" id="8141352at2"/>